<comment type="caution">
    <text evidence="2">The sequence shown here is derived from an EMBL/GenBank/DDBJ whole genome shotgun (WGS) entry which is preliminary data.</text>
</comment>
<keyword evidence="1" id="KW-0732">Signal</keyword>
<evidence type="ECO:0000256" key="1">
    <source>
        <dbReference type="SAM" id="SignalP"/>
    </source>
</evidence>
<keyword evidence="3" id="KW-1185">Reference proteome</keyword>
<dbReference type="EMBL" id="CAUWAG010000013">
    <property type="protein sequence ID" value="CAJ2509935.1"/>
    <property type="molecule type" value="Genomic_DNA"/>
</dbReference>
<proteinExistence type="predicted"/>
<feature type="chain" id="PRO_5042563048" evidence="1">
    <location>
        <begin position="21"/>
        <end position="119"/>
    </location>
</feature>
<reference evidence="2" key="1">
    <citation type="submission" date="2023-10" db="EMBL/GenBank/DDBJ databases">
        <authorList>
            <person name="Hackl T."/>
        </authorList>
    </citation>
    <scope>NUCLEOTIDE SEQUENCE</scope>
</reference>
<protein>
    <submittedName>
        <fullName evidence="2">Uu.00g058350.m01.CDS01</fullName>
    </submittedName>
</protein>
<feature type="signal peptide" evidence="1">
    <location>
        <begin position="1"/>
        <end position="20"/>
    </location>
</feature>
<evidence type="ECO:0000313" key="3">
    <source>
        <dbReference type="Proteomes" id="UP001295740"/>
    </source>
</evidence>
<accession>A0AAI8YMD6</accession>
<dbReference type="AlphaFoldDB" id="A0AAI8YMD6"/>
<name>A0AAI8YMD6_9PEZI</name>
<gene>
    <name evidence="2" type="ORF">KHLLAP_LOCUS10403</name>
</gene>
<evidence type="ECO:0000313" key="2">
    <source>
        <dbReference type="EMBL" id="CAJ2509935.1"/>
    </source>
</evidence>
<sequence length="119" mass="13504">MCFSPSKLALLALAAGSALSYEFTWLDADRYALGDPKNMGDPKKIRHFRISESQEAGYIDVKRLGKYRATFYTSFEAALKYLDDELDSDGLEEYEVGSIDDEGVHKIPDRARTIRFRPT</sequence>
<organism evidence="2 3">
    <name type="scientific">Anthostomella pinea</name>
    <dbReference type="NCBI Taxonomy" id="933095"/>
    <lineage>
        <taxon>Eukaryota</taxon>
        <taxon>Fungi</taxon>
        <taxon>Dikarya</taxon>
        <taxon>Ascomycota</taxon>
        <taxon>Pezizomycotina</taxon>
        <taxon>Sordariomycetes</taxon>
        <taxon>Xylariomycetidae</taxon>
        <taxon>Xylariales</taxon>
        <taxon>Xylariaceae</taxon>
        <taxon>Anthostomella</taxon>
    </lineage>
</organism>
<dbReference type="Proteomes" id="UP001295740">
    <property type="component" value="Unassembled WGS sequence"/>
</dbReference>